<dbReference type="AlphaFoldDB" id="W5N6U2"/>
<keyword evidence="1" id="KW-0472">Membrane</keyword>
<dbReference type="OMA" id="TACLVMQ"/>
<dbReference type="Bgee" id="ENSLOCG00000013268">
    <property type="expression patterns" value="Expressed in liver and 13 other cell types or tissues"/>
</dbReference>
<protein>
    <submittedName>
        <fullName evidence="2">Uncharacterized protein</fullName>
    </submittedName>
</protein>
<dbReference type="EMBL" id="AHAT01030154">
    <property type="status" value="NOT_ANNOTATED_CDS"/>
    <property type="molecule type" value="Genomic_DNA"/>
</dbReference>
<dbReference type="eggNOG" id="ENOG502S5FE">
    <property type="taxonomic scope" value="Eukaryota"/>
</dbReference>
<reference evidence="3" key="1">
    <citation type="submission" date="2011-12" db="EMBL/GenBank/DDBJ databases">
        <title>The Draft Genome of Lepisosteus oculatus.</title>
        <authorList>
            <consortium name="The Broad Institute Genome Assembly &amp; Analysis Group"/>
            <consortium name="Computational R&amp;D Group"/>
            <consortium name="and Sequencing Platform"/>
            <person name="Di Palma F."/>
            <person name="Alfoldi J."/>
            <person name="Johnson J."/>
            <person name="Berlin A."/>
            <person name="Gnerre S."/>
            <person name="Jaffe D."/>
            <person name="MacCallum I."/>
            <person name="Young S."/>
            <person name="Walker B.J."/>
            <person name="Lander E.S."/>
            <person name="Lindblad-Toh K."/>
        </authorList>
    </citation>
    <scope>NUCLEOTIDE SEQUENCE [LARGE SCALE GENOMIC DNA]</scope>
</reference>
<organism evidence="2 3">
    <name type="scientific">Lepisosteus oculatus</name>
    <name type="common">Spotted gar</name>
    <dbReference type="NCBI Taxonomy" id="7918"/>
    <lineage>
        <taxon>Eukaryota</taxon>
        <taxon>Metazoa</taxon>
        <taxon>Chordata</taxon>
        <taxon>Craniata</taxon>
        <taxon>Vertebrata</taxon>
        <taxon>Euteleostomi</taxon>
        <taxon>Actinopterygii</taxon>
        <taxon>Neopterygii</taxon>
        <taxon>Holostei</taxon>
        <taxon>Semionotiformes</taxon>
        <taxon>Lepisosteidae</taxon>
        <taxon>Lepisosteus</taxon>
    </lineage>
</organism>
<evidence type="ECO:0000313" key="3">
    <source>
        <dbReference type="Proteomes" id="UP000018468"/>
    </source>
</evidence>
<reference evidence="2" key="2">
    <citation type="submission" date="2025-08" db="UniProtKB">
        <authorList>
            <consortium name="Ensembl"/>
        </authorList>
    </citation>
    <scope>IDENTIFICATION</scope>
</reference>
<keyword evidence="3" id="KW-1185">Reference proteome</keyword>
<feature type="transmembrane region" description="Helical" evidence="1">
    <location>
        <begin position="99"/>
        <end position="118"/>
    </location>
</feature>
<feature type="transmembrane region" description="Helical" evidence="1">
    <location>
        <begin position="39"/>
        <end position="64"/>
    </location>
</feature>
<dbReference type="HOGENOM" id="CLU_1365882_0_0_1"/>
<accession>W5N6U2</accession>
<evidence type="ECO:0000313" key="2">
    <source>
        <dbReference type="Ensembl" id="ENSLOCP00000016351.1"/>
    </source>
</evidence>
<dbReference type="Ensembl" id="ENSLOCT00000016381.1">
    <property type="protein sequence ID" value="ENSLOCP00000016351.1"/>
    <property type="gene ID" value="ENSLOCG00000013268.1"/>
</dbReference>
<dbReference type="InParanoid" id="W5N6U2"/>
<keyword evidence="1" id="KW-1133">Transmembrane helix</keyword>
<dbReference type="Proteomes" id="UP000018468">
    <property type="component" value="Linkage group LG2"/>
</dbReference>
<name>W5N6U2_LEPOC</name>
<reference evidence="2" key="3">
    <citation type="submission" date="2025-09" db="UniProtKB">
        <authorList>
            <consortium name="Ensembl"/>
        </authorList>
    </citation>
    <scope>IDENTIFICATION</scope>
</reference>
<proteinExistence type="predicted"/>
<evidence type="ECO:0000256" key="1">
    <source>
        <dbReference type="SAM" id="Phobius"/>
    </source>
</evidence>
<dbReference type="GeneTree" id="ENSGT00600000085600"/>
<keyword evidence="1" id="KW-0812">Transmembrane</keyword>
<feature type="transmembrane region" description="Helical" evidence="1">
    <location>
        <begin position="70"/>
        <end position="87"/>
    </location>
</feature>
<sequence>VMESPVSTEPSPGKTPLVSLTFEKDPDRKRKFLEADPKILGVAQIMLSLFNIGMSTIGCLTVQHNCKVELASIFVSLCTIAAGSISISAQDLHLPKLKACLALQIIGGALLVVVWPLHLGTINVVYSYKLCWTESNMTEARTTLCDSFQAVYGRISAEGELVQVALIAVCMTLAVYSGKAIQCCGQGSRMPVITVNSPPPPSQSSEEVWQEAGQ</sequence>